<evidence type="ECO:0000313" key="3">
    <source>
        <dbReference type="Proteomes" id="UP000623467"/>
    </source>
</evidence>
<organism evidence="2 3">
    <name type="scientific">Mycena sanguinolenta</name>
    <dbReference type="NCBI Taxonomy" id="230812"/>
    <lineage>
        <taxon>Eukaryota</taxon>
        <taxon>Fungi</taxon>
        <taxon>Dikarya</taxon>
        <taxon>Basidiomycota</taxon>
        <taxon>Agaricomycotina</taxon>
        <taxon>Agaricomycetes</taxon>
        <taxon>Agaricomycetidae</taxon>
        <taxon>Agaricales</taxon>
        <taxon>Marasmiineae</taxon>
        <taxon>Mycenaceae</taxon>
        <taxon>Mycena</taxon>
    </lineage>
</organism>
<dbReference type="AlphaFoldDB" id="A0A8H6Y242"/>
<sequence length="276" mass="28978">MATITYAPPPGPPPHLIQYAPPPGPPPQMYAPPPGPPPQMPVYAPPIECKSTEDLAAYIRASLPLLASQGWLSLPLPPALESLYSALFAASSSYFALPPDTPDKTKYAAPSGTGASDEGFADLVGEKALITIRRAGPAGTPAPLRDATEAAWAATGEVFLQAMHDIAEGLELSELDAFDEMSKEAKGMPERGAPRAASLLRLFRYVRPESASSEGSEAKGGAGGKGKAESASSPRHTKTSASSRSSWVPRRAWTRATPRGGGSASRTHPLSRRRKS</sequence>
<evidence type="ECO:0000313" key="2">
    <source>
        <dbReference type="EMBL" id="KAF7350806.1"/>
    </source>
</evidence>
<dbReference type="Proteomes" id="UP000623467">
    <property type="component" value="Unassembled WGS sequence"/>
</dbReference>
<comment type="caution">
    <text evidence="2">The sequence shown here is derived from an EMBL/GenBank/DDBJ whole genome shotgun (WGS) entry which is preliminary data.</text>
</comment>
<feature type="region of interest" description="Disordered" evidence="1">
    <location>
        <begin position="1"/>
        <end position="36"/>
    </location>
</feature>
<gene>
    <name evidence="2" type="ORF">MSAN_01642200</name>
</gene>
<evidence type="ECO:0000256" key="1">
    <source>
        <dbReference type="SAM" id="MobiDB-lite"/>
    </source>
</evidence>
<keyword evidence="3" id="KW-1185">Reference proteome</keyword>
<proteinExistence type="predicted"/>
<feature type="region of interest" description="Disordered" evidence="1">
    <location>
        <begin position="208"/>
        <end position="276"/>
    </location>
</feature>
<protein>
    <submittedName>
        <fullName evidence="2">Uncharacterized protein</fullName>
    </submittedName>
</protein>
<feature type="compositionally biased region" description="Pro residues" evidence="1">
    <location>
        <begin position="7"/>
        <end position="36"/>
    </location>
</feature>
<reference evidence="2" key="1">
    <citation type="submission" date="2020-05" db="EMBL/GenBank/DDBJ databases">
        <title>Mycena genomes resolve the evolution of fungal bioluminescence.</title>
        <authorList>
            <person name="Tsai I.J."/>
        </authorList>
    </citation>
    <scope>NUCLEOTIDE SEQUENCE</scope>
    <source>
        <strain evidence="2">160909Yilan</strain>
    </source>
</reference>
<accession>A0A8H6Y242</accession>
<dbReference type="EMBL" id="JACAZH010000014">
    <property type="protein sequence ID" value="KAF7350806.1"/>
    <property type="molecule type" value="Genomic_DNA"/>
</dbReference>
<name>A0A8H6Y242_9AGAR</name>
<dbReference type="OrthoDB" id="10473003at2759"/>